<accession>E1IFB1</accession>
<dbReference type="HOGENOM" id="CLU_530847_0_0_0"/>
<dbReference type="EMBL" id="ADVR01000087">
    <property type="protein sequence ID" value="EFO80116.1"/>
    <property type="molecule type" value="Genomic_DNA"/>
</dbReference>
<dbReference type="eggNOG" id="COG1196">
    <property type="taxonomic scope" value="Bacteria"/>
</dbReference>
<reference evidence="3 4" key="1">
    <citation type="journal article" date="2011" name="J. Bacteriol.">
        <title>Draft genome sequence of the anoxygenic filamentous phototrophic bacterium Oscillochloris trichoides subsp. DG-6.</title>
        <authorList>
            <person name="Kuznetsov B.B."/>
            <person name="Ivanovsky R.N."/>
            <person name="Keppen O.I."/>
            <person name="Sukhacheva M.V."/>
            <person name="Bumazhkin B.K."/>
            <person name="Patutina E.O."/>
            <person name="Beletsky A.V."/>
            <person name="Mardanov A.V."/>
            <person name="Baslerov R.V."/>
            <person name="Panteleeva A.N."/>
            <person name="Kolganova T.V."/>
            <person name="Ravin N.V."/>
            <person name="Skryabin K.G."/>
        </authorList>
    </citation>
    <scope>NUCLEOTIDE SEQUENCE [LARGE SCALE GENOMIC DNA]</scope>
    <source>
        <strain evidence="3 4">DG-6</strain>
    </source>
</reference>
<name>E1IFB1_9CHLR</name>
<evidence type="ECO:0000313" key="3">
    <source>
        <dbReference type="EMBL" id="EFO80116.1"/>
    </source>
</evidence>
<comment type="caution">
    <text evidence="3">The sequence shown here is derived from an EMBL/GenBank/DDBJ whole genome shotgun (WGS) entry which is preliminary data.</text>
</comment>
<sequence length="513" mass="54661">MEASQAAIDGARTALSEAGRVLQTQGPTAAAIKLEVAQTMLTEAIANGTDLPTLRAENDERLKVIEAAGVRAADLIAEGRRAFDLVDEFAPSTWSDIRGNGSEAEAAAARAHEHWQSAQQRNTMEVQAFHAAKEDLDAASEELTYVQQLIDAITNRLRDLEQARATAREILAEAERSIGVGWQFVRSNDADVGKDPEAQLQRAQDLLKRAQSEAANAQPNWLILVRDAQEADQLADAALVGARSEAETMAKLRQQVEASRQLAEAEVTKLLKFAELHREDLQAASSKAVADLGGRLEQAHASRQRAEQLEEGQRQQALNQSLDAYRKVHEQTSSVYAAAQADFQRLEQLRTQLNDELTKARQALQEAESLYASYGKKIPNGRSLGQRLQSARRSFDQIRLPIRGEEQLNKTIKIAQAITGESRDVARELRDYANRHSGGSGGSGDRVADVIGGMILNEVLNSGRRHGGWGGSGGWSGGGGGGWSSGGGGGGGGIFGGGGGGGSFGGGGGGGGW</sequence>
<protein>
    <submittedName>
        <fullName evidence="3">Chromosome segregation ATPase-like protein</fullName>
    </submittedName>
</protein>
<dbReference type="AlphaFoldDB" id="E1IFB1"/>
<dbReference type="Proteomes" id="UP000054010">
    <property type="component" value="Unassembled WGS sequence"/>
</dbReference>
<keyword evidence="1" id="KW-0175">Coiled coil</keyword>
<evidence type="ECO:0000256" key="2">
    <source>
        <dbReference type="SAM" id="MobiDB-lite"/>
    </source>
</evidence>
<gene>
    <name evidence="3" type="ORF">OSCT_2012</name>
</gene>
<evidence type="ECO:0000313" key="4">
    <source>
        <dbReference type="Proteomes" id="UP000054010"/>
    </source>
</evidence>
<feature type="region of interest" description="Disordered" evidence="2">
    <location>
        <begin position="467"/>
        <end position="494"/>
    </location>
</feature>
<feature type="coiled-coil region" evidence="1">
    <location>
        <begin position="150"/>
        <end position="177"/>
    </location>
</feature>
<organism evidence="3 4">
    <name type="scientific">Oscillochloris trichoides DG-6</name>
    <dbReference type="NCBI Taxonomy" id="765420"/>
    <lineage>
        <taxon>Bacteria</taxon>
        <taxon>Bacillati</taxon>
        <taxon>Chloroflexota</taxon>
        <taxon>Chloroflexia</taxon>
        <taxon>Chloroflexales</taxon>
        <taxon>Chloroflexineae</taxon>
        <taxon>Oscillochloridaceae</taxon>
        <taxon>Oscillochloris</taxon>
    </lineage>
</organism>
<evidence type="ECO:0000256" key="1">
    <source>
        <dbReference type="SAM" id="Coils"/>
    </source>
</evidence>
<feature type="compositionally biased region" description="Gly residues" evidence="2">
    <location>
        <begin position="468"/>
        <end position="494"/>
    </location>
</feature>
<keyword evidence="4" id="KW-1185">Reference proteome</keyword>
<dbReference type="STRING" id="765420.OSCT_2012"/>
<dbReference type="OrthoDB" id="136327at2"/>
<proteinExistence type="predicted"/>
<feature type="coiled-coil region" evidence="1">
    <location>
        <begin position="336"/>
        <end position="377"/>
    </location>
</feature>